<dbReference type="Pfam" id="PF24733">
    <property type="entry name" value="DUF7684"/>
    <property type="match status" value="1"/>
</dbReference>
<dbReference type="AlphaFoldDB" id="A0AAW8DQT6"/>
<organism evidence="2 3">
    <name type="scientific">Variovorax boronicumulans</name>
    <dbReference type="NCBI Taxonomy" id="436515"/>
    <lineage>
        <taxon>Bacteria</taxon>
        <taxon>Pseudomonadati</taxon>
        <taxon>Pseudomonadota</taxon>
        <taxon>Betaproteobacteria</taxon>
        <taxon>Burkholderiales</taxon>
        <taxon>Comamonadaceae</taxon>
        <taxon>Variovorax</taxon>
    </lineage>
</organism>
<sequence length="140" mass="15824">MSELPIYFHVQPGAALPSIGHLAPFRVVVIIEGEVSVKWRADVSEWLVSSGCLYMMAWGRDCTLWDDSVDSANIDQFAFENIPEDRFVVTTWHDHDPLDDVFYFCKHLAIHAVVELPQVILLHIAPNGNADSMVRAYVRA</sequence>
<accession>A0AAW8DQT6</accession>
<evidence type="ECO:0000313" key="3">
    <source>
        <dbReference type="Proteomes" id="UP001244295"/>
    </source>
</evidence>
<evidence type="ECO:0000313" key="2">
    <source>
        <dbReference type="EMBL" id="MDP9921831.1"/>
    </source>
</evidence>
<reference evidence="2" key="1">
    <citation type="submission" date="2023-07" db="EMBL/GenBank/DDBJ databases">
        <title>Sorghum-associated microbial communities from plants grown in Nebraska, USA.</title>
        <authorList>
            <person name="Schachtman D."/>
        </authorList>
    </citation>
    <scope>NUCLEOTIDE SEQUENCE</scope>
    <source>
        <strain evidence="2">DS2795</strain>
    </source>
</reference>
<dbReference type="Proteomes" id="UP001244295">
    <property type="component" value="Unassembled WGS sequence"/>
</dbReference>
<name>A0AAW8DQT6_9BURK</name>
<dbReference type="EMBL" id="JAUSRR010000002">
    <property type="protein sequence ID" value="MDP9921831.1"/>
    <property type="molecule type" value="Genomic_DNA"/>
</dbReference>
<comment type="caution">
    <text evidence="2">The sequence shown here is derived from an EMBL/GenBank/DDBJ whole genome shotgun (WGS) entry which is preliminary data.</text>
</comment>
<protein>
    <recommendedName>
        <fullName evidence="1">DUF7684 domain-containing protein</fullName>
    </recommendedName>
</protein>
<dbReference type="RefSeq" id="WP_307635825.1">
    <property type="nucleotide sequence ID" value="NZ_JAUSRR010000002.1"/>
</dbReference>
<evidence type="ECO:0000259" key="1">
    <source>
        <dbReference type="Pfam" id="PF24733"/>
    </source>
</evidence>
<feature type="domain" description="DUF7684" evidence="1">
    <location>
        <begin position="7"/>
        <end position="139"/>
    </location>
</feature>
<proteinExistence type="predicted"/>
<gene>
    <name evidence="2" type="ORF">J2W25_000846</name>
</gene>
<dbReference type="InterPro" id="IPR056101">
    <property type="entry name" value="DUF7684"/>
</dbReference>